<keyword evidence="3" id="KW-0223">Dioxygenase</keyword>
<name>A0A239AQP1_9PROT</name>
<dbReference type="PROSITE" id="PS00934">
    <property type="entry name" value="GLYOXALASE_I_1"/>
    <property type="match status" value="1"/>
</dbReference>
<dbReference type="OrthoDB" id="8562712at2"/>
<gene>
    <name evidence="3" type="ORF">SAMN05192560_2063</name>
</gene>
<evidence type="ECO:0000259" key="2">
    <source>
        <dbReference type="PROSITE" id="PS51819"/>
    </source>
</evidence>
<dbReference type="PROSITE" id="PS51819">
    <property type="entry name" value="VOC"/>
    <property type="match status" value="1"/>
</dbReference>
<keyword evidence="4" id="KW-1185">Reference proteome</keyword>
<evidence type="ECO:0000313" key="4">
    <source>
        <dbReference type="Proteomes" id="UP000198305"/>
    </source>
</evidence>
<dbReference type="GO" id="GO:0046872">
    <property type="term" value="F:metal ion binding"/>
    <property type="evidence" value="ECO:0007669"/>
    <property type="project" value="UniProtKB-KW"/>
</dbReference>
<dbReference type="EMBL" id="FZOA01000008">
    <property type="protein sequence ID" value="SNR97671.1"/>
    <property type="molecule type" value="Genomic_DNA"/>
</dbReference>
<feature type="domain" description="VOC" evidence="2">
    <location>
        <begin position="6"/>
        <end position="126"/>
    </location>
</feature>
<dbReference type="InterPro" id="IPR050383">
    <property type="entry name" value="GlyoxalaseI/FosfomycinResist"/>
</dbReference>
<dbReference type="GO" id="GO:0004462">
    <property type="term" value="F:lactoylglutathione lyase activity"/>
    <property type="evidence" value="ECO:0007669"/>
    <property type="project" value="InterPro"/>
</dbReference>
<dbReference type="InterPro" id="IPR037523">
    <property type="entry name" value="VOC_core"/>
</dbReference>
<sequence length="126" mass="13905">MVKINRMLHTGIIVADIKRSRDFYEGLLGLVPSDKRPPLSFEGVWYDIGINQLHLMVVPDPYADAVLPAHGGRDYHVAFSVDDVMEIKAAFDGAGVEYTMSMSGRAALFCRDPDGNALEFSAVKMD</sequence>
<proteinExistence type="predicted"/>
<reference evidence="4" key="1">
    <citation type="submission" date="2017-06" db="EMBL/GenBank/DDBJ databases">
        <authorList>
            <person name="Varghese N."/>
            <person name="Submissions S."/>
        </authorList>
    </citation>
    <scope>NUCLEOTIDE SEQUENCE [LARGE SCALE GENOMIC DNA]</scope>
    <source>
        <strain evidence="4">Ca-68</strain>
    </source>
</reference>
<protein>
    <submittedName>
        <fullName evidence="3">Catechol 2,3-dioxygenase</fullName>
    </submittedName>
</protein>
<evidence type="ECO:0000313" key="3">
    <source>
        <dbReference type="EMBL" id="SNR97671.1"/>
    </source>
</evidence>
<organism evidence="3 4">
    <name type="scientific">Methylobacillus rhizosphaerae</name>
    <dbReference type="NCBI Taxonomy" id="551994"/>
    <lineage>
        <taxon>Bacteria</taxon>
        <taxon>Pseudomonadati</taxon>
        <taxon>Pseudomonadota</taxon>
        <taxon>Betaproteobacteria</taxon>
        <taxon>Nitrosomonadales</taxon>
        <taxon>Methylophilaceae</taxon>
        <taxon>Methylobacillus</taxon>
    </lineage>
</organism>
<accession>A0A239AQP1</accession>
<dbReference type="InterPro" id="IPR004360">
    <property type="entry name" value="Glyas_Fos-R_dOase_dom"/>
</dbReference>
<evidence type="ECO:0000256" key="1">
    <source>
        <dbReference type="ARBA" id="ARBA00022723"/>
    </source>
</evidence>
<dbReference type="InterPro" id="IPR029068">
    <property type="entry name" value="Glyas_Bleomycin-R_OHBP_Dase"/>
</dbReference>
<dbReference type="Proteomes" id="UP000198305">
    <property type="component" value="Unassembled WGS sequence"/>
</dbReference>
<dbReference type="GO" id="GO:0051213">
    <property type="term" value="F:dioxygenase activity"/>
    <property type="evidence" value="ECO:0007669"/>
    <property type="project" value="UniProtKB-KW"/>
</dbReference>
<keyword evidence="3" id="KW-0560">Oxidoreductase</keyword>
<dbReference type="SUPFAM" id="SSF54593">
    <property type="entry name" value="Glyoxalase/Bleomycin resistance protein/Dihydroxybiphenyl dioxygenase"/>
    <property type="match status" value="1"/>
</dbReference>
<dbReference type="Gene3D" id="3.10.180.10">
    <property type="entry name" value="2,3-Dihydroxybiphenyl 1,2-Dioxygenase, domain 1"/>
    <property type="match status" value="1"/>
</dbReference>
<dbReference type="RefSeq" id="WP_089376137.1">
    <property type="nucleotide sequence ID" value="NZ_FZOA01000008.1"/>
</dbReference>
<dbReference type="InterPro" id="IPR018146">
    <property type="entry name" value="Glyoxalase_1_CS"/>
</dbReference>
<dbReference type="AlphaFoldDB" id="A0A239AQP1"/>
<keyword evidence="1" id="KW-0479">Metal-binding</keyword>
<dbReference type="CDD" id="cd07245">
    <property type="entry name" value="VOC_like"/>
    <property type="match status" value="1"/>
</dbReference>
<dbReference type="PANTHER" id="PTHR21366:SF22">
    <property type="entry name" value="VOC DOMAIN-CONTAINING PROTEIN"/>
    <property type="match status" value="1"/>
</dbReference>
<dbReference type="Pfam" id="PF00903">
    <property type="entry name" value="Glyoxalase"/>
    <property type="match status" value="1"/>
</dbReference>
<dbReference type="PANTHER" id="PTHR21366">
    <property type="entry name" value="GLYOXALASE FAMILY PROTEIN"/>
    <property type="match status" value="1"/>
</dbReference>